<dbReference type="PRINTS" id="PR00368">
    <property type="entry name" value="FADPNR"/>
</dbReference>
<evidence type="ECO:0000256" key="2">
    <source>
        <dbReference type="ARBA" id="ARBA00022630"/>
    </source>
</evidence>
<dbReference type="Proteomes" id="UP000595197">
    <property type="component" value="Plasmid pTT6-1"/>
</dbReference>
<geneLocation type="plasmid" evidence="5 6">
    <name>pTT6-1</name>
</geneLocation>
<name>A0ABX7BFW0_9PROT</name>
<proteinExistence type="predicted"/>
<dbReference type="InterPro" id="IPR050097">
    <property type="entry name" value="Ferredoxin-NADP_redctase_2"/>
</dbReference>
<evidence type="ECO:0000313" key="5">
    <source>
        <dbReference type="EMBL" id="QQP93278.1"/>
    </source>
</evidence>
<keyword evidence="5" id="KW-0614">Plasmid</keyword>
<protein>
    <recommendedName>
        <fullName evidence="1">Thioredoxin reductase</fullName>
    </recommendedName>
</protein>
<dbReference type="RefSeq" id="WP_201082756.1">
    <property type="nucleotide sequence ID" value="NZ_CP067421.1"/>
</dbReference>
<dbReference type="SUPFAM" id="SSF51905">
    <property type="entry name" value="FAD/NAD(P)-binding domain"/>
    <property type="match status" value="1"/>
</dbReference>
<keyword evidence="6" id="KW-1185">Reference proteome</keyword>
<dbReference type="PANTHER" id="PTHR48105">
    <property type="entry name" value="THIOREDOXIN REDUCTASE 1-RELATED-RELATED"/>
    <property type="match status" value="1"/>
</dbReference>
<evidence type="ECO:0000256" key="1">
    <source>
        <dbReference type="ARBA" id="ARBA00018719"/>
    </source>
</evidence>
<keyword evidence="3" id="KW-0560">Oxidoreductase</keyword>
<sequence>MQHDVVVVGGAFAGLAAATYLARARRSVCVVDARRPRNRFAEASHGFLGFDGSDPQFILAKARDQLAAYPGVRLIEGEVTAARSHGDGFSVSLSGDGEEMSARKLILAFGLRDILDRIPGLEERWGKTVLHCPYCHGFEFGDRPLGVLFRTPMSAHQACLVAEWGPTTLFLNGAELDPESAAALAGRGVTVEPGKLARLVGEGCALSAVEFEDGRERPVEALYVAPRSCLSSPIAEQLGAAIDEGPLGSLIRTDADKMTTVPGLYAAGDIARAPHSVSWAVADGVTAGTSAHRALVFG</sequence>
<evidence type="ECO:0000259" key="4">
    <source>
        <dbReference type="Pfam" id="PF07992"/>
    </source>
</evidence>
<dbReference type="EMBL" id="CP067421">
    <property type="protein sequence ID" value="QQP93278.1"/>
    <property type="molecule type" value="Genomic_DNA"/>
</dbReference>
<organism evidence="5 6">
    <name type="scientific">Skermanella cutis</name>
    <dbReference type="NCBI Taxonomy" id="2775420"/>
    <lineage>
        <taxon>Bacteria</taxon>
        <taxon>Pseudomonadati</taxon>
        <taxon>Pseudomonadota</taxon>
        <taxon>Alphaproteobacteria</taxon>
        <taxon>Rhodospirillales</taxon>
        <taxon>Azospirillaceae</taxon>
        <taxon>Skermanella</taxon>
    </lineage>
</organism>
<dbReference type="InterPro" id="IPR036188">
    <property type="entry name" value="FAD/NAD-bd_sf"/>
</dbReference>
<evidence type="ECO:0000313" key="6">
    <source>
        <dbReference type="Proteomes" id="UP000595197"/>
    </source>
</evidence>
<dbReference type="Gene3D" id="3.50.50.60">
    <property type="entry name" value="FAD/NAD(P)-binding domain"/>
    <property type="match status" value="2"/>
</dbReference>
<accession>A0ABX7BFW0</accession>
<feature type="domain" description="FAD/NAD(P)-binding" evidence="4">
    <location>
        <begin position="3"/>
        <end position="284"/>
    </location>
</feature>
<keyword evidence="2" id="KW-0285">Flavoprotein</keyword>
<dbReference type="Pfam" id="PF07992">
    <property type="entry name" value="Pyr_redox_2"/>
    <property type="match status" value="1"/>
</dbReference>
<reference evidence="5" key="1">
    <citation type="submission" date="2021-02" db="EMBL/GenBank/DDBJ databases">
        <title>Skermanella TT6 skin isolate.</title>
        <authorList>
            <person name="Lee K."/>
            <person name="Ganzorig M."/>
        </authorList>
    </citation>
    <scope>NUCLEOTIDE SEQUENCE</scope>
    <source>
        <strain evidence="5">TT6</strain>
    </source>
</reference>
<evidence type="ECO:0000256" key="3">
    <source>
        <dbReference type="ARBA" id="ARBA00023002"/>
    </source>
</evidence>
<dbReference type="InterPro" id="IPR023753">
    <property type="entry name" value="FAD/NAD-binding_dom"/>
</dbReference>
<dbReference type="PRINTS" id="PR00469">
    <property type="entry name" value="PNDRDTASEII"/>
</dbReference>
<gene>
    <name evidence="5" type="ORF">IGS68_29630</name>
</gene>